<evidence type="ECO:0000256" key="2">
    <source>
        <dbReference type="SAM" id="SignalP"/>
    </source>
</evidence>
<evidence type="ECO:0000256" key="1">
    <source>
        <dbReference type="SAM" id="MobiDB-lite"/>
    </source>
</evidence>
<dbReference type="Proteomes" id="UP000216013">
    <property type="component" value="Unassembled WGS sequence"/>
</dbReference>
<dbReference type="EMBL" id="NPBV01000002">
    <property type="protein sequence ID" value="PAD22823.1"/>
    <property type="molecule type" value="Genomic_DNA"/>
</dbReference>
<reference evidence="3 4" key="1">
    <citation type="submission" date="2017-07" db="EMBL/GenBank/DDBJ databases">
        <title>Isolation and whole genome analysis of endospore-forming bacteria from heroin.</title>
        <authorList>
            <person name="Kalinowski J."/>
            <person name="Ahrens B."/>
            <person name="Al-Dilaimi A."/>
            <person name="Winkler A."/>
            <person name="Wibberg D."/>
            <person name="Schleenbecker U."/>
            <person name="Ruckert C."/>
            <person name="Wolfel R."/>
            <person name="Grass G."/>
        </authorList>
    </citation>
    <scope>NUCLEOTIDE SEQUENCE [LARGE SCALE GENOMIC DNA]</scope>
    <source>
        <strain evidence="3 4">7528</strain>
    </source>
</reference>
<evidence type="ECO:0008006" key="5">
    <source>
        <dbReference type="Google" id="ProtNLM"/>
    </source>
</evidence>
<feature type="signal peptide" evidence="2">
    <location>
        <begin position="1"/>
        <end position="19"/>
    </location>
</feature>
<feature type="chain" id="PRO_5039318029" description="DUF4467 domain-containing protein" evidence="2">
    <location>
        <begin position="20"/>
        <end position="108"/>
    </location>
</feature>
<name>A0A268AFC4_9BACI</name>
<feature type="compositionally biased region" description="Basic and acidic residues" evidence="1">
    <location>
        <begin position="86"/>
        <end position="108"/>
    </location>
</feature>
<protein>
    <recommendedName>
        <fullName evidence="5">DUF4467 domain-containing protein</fullName>
    </recommendedName>
</protein>
<evidence type="ECO:0000313" key="3">
    <source>
        <dbReference type="EMBL" id="PAD22823.1"/>
    </source>
</evidence>
<dbReference type="AlphaFoldDB" id="A0A268AFC4"/>
<gene>
    <name evidence="3" type="ORF">CHH64_03705</name>
</gene>
<dbReference type="RefSeq" id="WP_095260485.1">
    <property type="nucleotide sequence ID" value="NZ_NPBV01000002.1"/>
</dbReference>
<dbReference type="Gene3D" id="3.10.450.560">
    <property type="match status" value="1"/>
</dbReference>
<sequence>MKKLFLIFPILLLFLSACGSQYDPEIEQVIELENEHLSDLGDDVNLTRNTTNFYVYADGGYVEIRYDNSAGEEQQAVYKEIDEDNYERHDGMPEEAENLTREYEEENR</sequence>
<proteinExistence type="predicted"/>
<organism evidence="3 4">
    <name type="scientific">Terribacillus saccharophilus</name>
    <dbReference type="NCBI Taxonomy" id="361277"/>
    <lineage>
        <taxon>Bacteria</taxon>
        <taxon>Bacillati</taxon>
        <taxon>Bacillota</taxon>
        <taxon>Bacilli</taxon>
        <taxon>Bacillales</taxon>
        <taxon>Bacillaceae</taxon>
        <taxon>Terribacillus</taxon>
    </lineage>
</organism>
<accession>A0A268AFC4</accession>
<dbReference type="PROSITE" id="PS51257">
    <property type="entry name" value="PROKAR_LIPOPROTEIN"/>
    <property type="match status" value="1"/>
</dbReference>
<feature type="region of interest" description="Disordered" evidence="1">
    <location>
        <begin position="82"/>
        <end position="108"/>
    </location>
</feature>
<comment type="caution">
    <text evidence="3">The sequence shown here is derived from an EMBL/GenBank/DDBJ whole genome shotgun (WGS) entry which is preliminary data.</text>
</comment>
<evidence type="ECO:0000313" key="4">
    <source>
        <dbReference type="Proteomes" id="UP000216013"/>
    </source>
</evidence>
<keyword evidence="2" id="KW-0732">Signal</keyword>